<evidence type="ECO:0008006" key="4">
    <source>
        <dbReference type="Google" id="ProtNLM"/>
    </source>
</evidence>
<evidence type="ECO:0000256" key="1">
    <source>
        <dbReference type="SAM" id="SignalP"/>
    </source>
</evidence>
<keyword evidence="1" id="KW-0732">Signal</keyword>
<protein>
    <recommendedName>
        <fullName evidence="4">DUF4136 domain-containing protein</fullName>
    </recommendedName>
</protein>
<accession>A0A2S7KLP0</accession>
<comment type="caution">
    <text evidence="2">The sequence shown here is derived from an EMBL/GenBank/DDBJ whole genome shotgun (WGS) entry which is preliminary data.</text>
</comment>
<evidence type="ECO:0000313" key="3">
    <source>
        <dbReference type="Proteomes" id="UP000239800"/>
    </source>
</evidence>
<dbReference type="AlphaFoldDB" id="A0A2S7KLP0"/>
<dbReference type="EMBL" id="MQUB01000001">
    <property type="protein sequence ID" value="PQB03546.1"/>
    <property type="molecule type" value="Genomic_DNA"/>
</dbReference>
<reference evidence="2 3" key="1">
    <citation type="submission" date="2016-11" db="EMBL/GenBank/DDBJ databases">
        <title>Trade-off between light-utilization and light-protection in marine flavobacteria.</title>
        <authorList>
            <person name="Kumagai Y."/>
        </authorList>
    </citation>
    <scope>NUCLEOTIDE SEQUENCE [LARGE SCALE GENOMIC DNA]</scope>
    <source>
        <strain evidence="2 3">NBRC 107741</strain>
    </source>
</reference>
<gene>
    <name evidence="2" type="ORF">BST85_00515</name>
</gene>
<dbReference type="Proteomes" id="UP000239800">
    <property type="component" value="Unassembled WGS sequence"/>
</dbReference>
<evidence type="ECO:0000313" key="2">
    <source>
        <dbReference type="EMBL" id="PQB03546.1"/>
    </source>
</evidence>
<feature type="chain" id="PRO_5015586665" description="DUF4136 domain-containing protein" evidence="1">
    <location>
        <begin position="27"/>
        <end position="200"/>
    </location>
</feature>
<feature type="signal peptide" evidence="1">
    <location>
        <begin position="1"/>
        <end position="26"/>
    </location>
</feature>
<organism evidence="2 3">
    <name type="scientific">Aureitalea marina</name>
    <dbReference type="NCBI Taxonomy" id="930804"/>
    <lineage>
        <taxon>Bacteria</taxon>
        <taxon>Pseudomonadati</taxon>
        <taxon>Bacteroidota</taxon>
        <taxon>Flavobacteriia</taxon>
        <taxon>Flavobacteriales</taxon>
        <taxon>Flavobacteriaceae</taxon>
        <taxon>Aureitalea</taxon>
    </lineage>
</organism>
<proteinExistence type="predicted"/>
<name>A0A2S7KLP0_9FLAO</name>
<keyword evidence="3" id="KW-1185">Reference proteome</keyword>
<dbReference type="PROSITE" id="PS51257">
    <property type="entry name" value="PROKAR_LIPOPROTEIN"/>
    <property type="match status" value="1"/>
</dbReference>
<sequence length="200" mass="22411">MLNSRILIRCCCIAFSTLLFILSSCSSPVRVLDYWTSEDFRDYSKKSFVVAVKADDPANRQLFEDRIADKMDNGRIEAITSYTVLPDQVITNLDEFLNSNQSLLDSLGIRGVVFAAVKNVIISDKPGEQASEKQKQDPENSPLSRTYVLESRIIDLKRSPDNQLVGVNLVSITDPTSADKLVSRYSKVVSKHFKKSPSNE</sequence>